<reference evidence="2 3" key="1">
    <citation type="submission" date="2019-04" db="EMBL/GenBank/DDBJ databases">
        <title>Phreatobacter aquaticus sp. nov.</title>
        <authorList>
            <person name="Choi A."/>
        </authorList>
    </citation>
    <scope>NUCLEOTIDE SEQUENCE [LARGE SCALE GENOMIC DNA]</scope>
    <source>
        <strain evidence="2 3">KCTC 52518</strain>
    </source>
</reference>
<dbReference type="RefSeq" id="WP_136962850.1">
    <property type="nucleotide sequence ID" value="NZ_CP039690.1"/>
</dbReference>
<dbReference type="Gene3D" id="3.40.50.1820">
    <property type="entry name" value="alpha/beta hydrolase"/>
    <property type="match status" value="1"/>
</dbReference>
<keyword evidence="2" id="KW-0378">Hydrolase</keyword>
<dbReference type="GO" id="GO:0017171">
    <property type="term" value="F:serine hydrolase activity"/>
    <property type="evidence" value="ECO:0007669"/>
    <property type="project" value="TreeGrafter"/>
</dbReference>
<dbReference type="InterPro" id="IPR029058">
    <property type="entry name" value="AB_hydrolase_fold"/>
</dbReference>
<organism evidence="2 3">
    <name type="scientific">Phreatobacter stygius</name>
    <dbReference type="NCBI Taxonomy" id="1940610"/>
    <lineage>
        <taxon>Bacteria</taxon>
        <taxon>Pseudomonadati</taxon>
        <taxon>Pseudomonadota</taxon>
        <taxon>Alphaproteobacteria</taxon>
        <taxon>Hyphomicrobiales</taxon>
        <taxon>Phreatobacteraceae</taxon>
        <taxon>Phreatobacter</taxon>
    </lineage>
</organism>
<dbReference type="InterPro" id="IPR000073">
    <property type="entry name" value="AB_hydrolase_1"/>
</dbReference>
<dbReference type="OrthoDB" id="9808398at2"/>
<dbReference type="EMBL" id="CP039690">
    <property type="protein sequence ID" value="QCI67419.1"/>
    <property type="molecule type" value="Genomic_DNA"/>
</dbReference>
<dbReference type="Pfam" id="PF00561">
    <property type="entry name" value="Abhydrolase_1"/>
    <property type="match status" value="1"/>
</dbReference>
<proteinExistence type="predicted"/>
<evidence type="ECO:0000259" key="1">
    <source>
        <dbReference type="Pfam" id="PF00561"/>
    </source>
</evidence>
<dbReference type="Proteomes" id="UP000298781">
    <property type="component" value="Chromosome"/>
</dbReference>
<dbReference type="KEGG" id="pstg:E8M01_26250"/>
<evidence type="ECO:0000313" key="3">
    <source>
        <dbReference type="Proteomes" id="UP000298781"/>
    </source>
</evidence>
<feature type="domain" description="AB hydrolase-1" evidence="1">
    <location>
        <begin position="67"/>
        <end position="200"/>
    </location>
</feature>
<dbReference type="PRINTS" id="PR00111">
    <property type="entry name" value="ABHYDROLASE"/>
</dbReference>
<dbReference type="SUPFAM" id="SSF53474">
    <property type="entry name" value="alpha/beta-Hydrolases"/>
    <property type="match status" value="1"/>
</dbReference>
<sequence>MLRRTFIVSAAAAGLSLGAPRLGRAETAPRLTLAPDATPPTGPAPATGYVSVNGLKHYCESHGSGEPLVLLHGGLGTIGMLFGQLLPVLARTRQVIAVELQAHGHTADIDRPLSYEAMADDIAALIGQFGFETADLFGFSLGGGVALQAAIRHPEVVRKLVVASTPYRRDGWFPEVLAGMAALTSDNAAAMTGSLMHQFYVEVAPKPEDWPVLVAKTGQLLARDYDWSAAVAAITAPVLILTGDCDLVRTEHAVEMFRLLGGGAGGGLGGGSAAGLGGLSSSRLAVLPDTTHFSMLTCGDLVAAITRPFLDAPMPL</sequence>
<dbReference type="PANTHER" id="PTHR46331">
    <property type="entry name" value="VALACYCLOVIR HYDROLASE"/>
    <property type="match status" value="1"/>
</dbReference>
<name>A0A4D7B139_9HYPH</name>
<evidence type="ECO:0000313" key="2">
    <source>
        <dbReference type="EMBL" id="QCI67419.1"/>
    </source>
</evidence>
<keyword evidence="3" id="KW-1185">Reference proteome</keyword>
<gene>
    <name evidence="2" type="ORF">E8M01_26250</name>
</gene>
<accession>A0A4D7B139</accession>
<dbReference type="AlphaFoldDB" id="A0A4D7B139"/>
<dbReference type="PANTHER" id="PTHR46331:SF2">
    <property type="entry name" value="VALACYCLOVIR HYDROLASE"/>
    <property type="match status" value="1"/>
</dbReference>
<protein>
    <submittedName>
        <fullName evidence="2">Alpha/beta hydrolase</fullName>
    </submittedName>
</protein>